<evidence type="ECO:0000313" key="3">
    <source>
        <dbReference type="Proteomes" id="UP000016721"/>
    </source>
</evidence>
<dbReference type="PATRIC" id="fig|1294142.3.peg.458"/>
<sequence>MNLLFITSFMPKENAPQAGVNITYNLLKLIKENFKYNIDLLCLQNISEIEDTSKDIEKVVDKVDVITISKFKKIFNLAKNINIPVIASVRYDNRVVKYIKDINSQKKYDFILLDYTQNINYYNILRKFFPAAKIIIIEHDVSFLGFERKYKNASGIKKILYKAEYSRLKNYELKMTKKFDHVITLNLKDSKLLGLGDKVKIIAPFINKFDIEPKQHKGFNIMFWGAMNRNENEDAVIYFMENIWNSIDKKDTKFYIVGSKPSERIKSFSSENVIVTGFVKDPKEYFEVMDVSVIPLRLGAGIKIKVLESLANNIPVITTSVGAEGIGIRNRVDGFVTNDVNEFVQHLEELKNNTSLREEIKNNALNLIKSKYSFESNYSILREIFGE</sequence>
<dbReference type="Proteomes" id="UP000016721">
    <property type="component" value="Unassembled WGS sequence"/>
</dbReference>
<gene>
    <name evidence="2" type="ORF">CINTURNW_0479</name>
</gene>
<organism evidence="2 3">
    <name type="scientific">Clostridium intestinale URNW</name>
    <dbReference type="NCBI Taxonomy" id="1294142"/>
    <lineage>
        <taxon>Bacteria</taxon>
        <taxon>Bacillati</taxon>
        <taxon>Bacillota</taxon>
        <taxon>Clostridia</taxon>
        <taxon>Eubacteriales</taxon>
        <taxon>Clostridiaceae</taxon>
        <taxon>Clostridium</taxon>
    </lineage>
</organism>
<protein>
    <submittedName>
        <fullName evidence="2">Group 1 glycosyl transferase</fullName>
    </submittedName>
</protein>
<dbReference type="GO" id="GO:0009103">
    <property type="term" value="P:lipopolysaccharide biosynthetic process"/>
    <property type="evidence" value="ECO:0007669"/>
    <property type="project" value="TreeGrafter"/>
</dbReference>
<keyword evidence="3" id="KW-1185">Reference proteome</keyword>
<dbReference type="Gene3D" id="3.40.50.2000">
    <property type="entry name" value="Glycogen Phosphorylase B"/>
    <property type="match status" value="2"/>
</dbReference>
<comment type="caution">
    <text evidence="2">The sequence shown here is derived from an EMBL/GenBank/DDBJ whole genome shotgun (WGS) entry which is preliminary data.</text>
</comment>
<dbReference type="RefSeq" id="WP_021800535.1">
    <property type="nucleotide sequence ID" value="NZ_KI273145.1"/>
</dbReference>
<dbReference type="OrthoDB" id="9807209at2"/>
<dbReference type="PANTHER" id="PTHR46401">
    <property type="entry name" value="GLYCOSYLTRANSFERASE WBBK-RELATED"/>
    <property type="match status" value="1"/>
</dbReference>
<dbReference type="STRING" id="1294142.CINTURNW_0479"/>
<reference evidence="2 3" key="1">
    <citation type="journal article" date="2013" name="Genome Announc.">
        <title>Draft Genome Sequence of the Hydrogen- and Ethanol-Producing Bacterium Clostridium intestinale Strain URNW.</title>
        <authorList>
            <person name="Lal S."/>
            <person name="Ramachandran U."/>
            <person name="Zhang X."/>
            <person name="Sparling R."/>
            <person name="Levin D.B."/>
        </authorList>
    </citation>
    <scope>NUCLEOTIDE SEQUENCE [LARGE SCALE GENOMIC DNA]</scope>
    <source>
        <strain evidence="2 3">URNW</strain>
    </source>
</reference>
<evidence type="ECO:0000313" key="2">
    <source>
        <dbReference type="EMBL" id="ERK32131.1"/>
    </source>
</evidence>
<keyword evidence="1 2" id="KW-0808">Transferase</keyword>
<name>U2NTF4_9CLOT</name>
<dbReference type="AlphaFoldDB" id="U2NTF4"/>
<dbReference type="SUPFAM" id="SSF53756">
    <property type="entry name" value="UDP-Glycosyltransferase/glycogen phosphorylase"/>
    <property type="match status" value="1"/>
</dbReference>
<dbReference type="GO" id="GO:0016757">
    <property type="term" value="F:glycosyltransferase activity"/>
    <property type="evidence" value="ECO:0007669"/>
    <property type="project" value="TreeGrafter"/>
</dbReference>
<dbReference type="HOGENOM" id="CLU_028014_3_2_9"/>
<accession>U2NTF4</accession>
<dbReference type="eggNOG" id="COG0438">
    <property type="taxonomic scope" value="Bacteria"/>
</dbReference>
<proteinExistence type="predicted"/>
<dbReference type="Pfam" id="PF13692">
    <property type="entry name" value="Glyco_trans_1_4"/>
    <property type="match status" value="1"/>
</dbReference>
<evidence type="ECO:0000256" key="1">
    <source>
        <dbReference type="ARBA" id="ARBA00022679"/>
    </source>
</evidence>
<dbReference type="PANTHER" id="PTHR46401:SF2">
    <property type="entry name" value="GLYCOSYLTRANSFERASE WBBK-RELATED"/>
    <property type="match status" value="1"/>
</dbReference>
<dbReference type="EMBL" id="APJA01000006">
    <property type="protein sequence ID" value="ERK32131.1"/>
    <property type="molecule type" value="Genomic_DNA"/>
</dbReference>
<dbReference type="CDD" id="cd03801">
    <property type="entry name" value="GT4_PimA-like"/>
    <property type="match status" value="1"/>
</dbReference>